<dbReference type="Pfam" id="PF01725">
    <property type="entry name" value="Ham1p_like"/>
    <property type="match status" value="1"/>
</dbReference>
<dbReference type="SUPFAM" id="SSF52972">
    <property type="entry name" value="ITPase-like"/>
    <property type="match status" value="1"/>
</dbReference>
<keyword evidence="9" id="KW-0175">Coiled coil</keyword>
<organism evidence="10 11">
    <name type="scientific">Moheibacter stercoris</name>
    <dbReference type="NCBI Taxonomy" id="1628251"/>
    <lineage>
        <taxon>Bacteria</taxon>
        <taxon>Pseudomonadati</taxon>
        <taxon>Bacteroidota</taxon>
        <taxon>Flavobacteriia</taxon>
        <taxon>Flavobacteriales</taxon>
        <taxon>Weeksellaceae</taxon>
        <taxon>Moheibacter</taxon>
    </lineage>
</organism>
<feature type="binding site" evidence="7">
    <location>
        <position position="69"/>
    </location>
    <ligand>
        <name>substrate</name>
    </ligand>
</feature>
<keyword evidence="6 7" id="KW-0546">Nucleotide metabolism</keyword>
<dbReference type="EMBL" id="JBEPMO010000020">
    <property type="protein sequence ID" value="MET3732837.1"/>
    <property type="molecule type" value="Genomic_DNA"/>
</dbReference>
<evidence type="ECO:0000256" key="2">
    <source>
        <dbReference type="ARBA" id="ARBA00022723"/>
    </source>
</evidence>
<feature type="binding site" evidence="7">
    <location>
        <position position="39"/>
    </location>
    <ligand>
        <name>Mg(2+)</name>
        <dbReference type="ChEBI" id="CHEBI:18420"/>
    </ligand>
</feature>
<evidence type="ECO:0000256" key="9">
    <source>
        <dbReference type="SAM" id="Coils"/>
    </source>
</evidence>
<dbReference type="GO" id="GO:0036220">
    <property type="term" value="F:ITP diphosphatase activity"/>
    <property type="evidence" value="ECO:0007669"/>
    <property type="project" value="UniProtKB-EC"/>
</dbReference>
<comment type="catalytic activity">
    <reaction evidence="7">
        <text>ITP + H2O = IMP + diphosphate + H(+)</text>
        <dbReference type="Rhea" id="RHEA:29399"/>
        <dbReference type="ChEBI" id="CHEBI:15377"/>
        <dbReference type="ChEBI" id="CHEBI:15378"/>
        <dbReference type="ChEBI" id="CHEBI:33019"/>
        <dbReference type="ChEBI" id="CHEBI:58053"/>
        <dbReference type="ChEBI" id="CHEBI:61402"/>
        <dbReference type="EC" id="3.6.1.66"/>
    </reaction>
</comment>
<comment type="caution">
    <text evidence="10">The sequence shown here is derived from an EMBL/GenBank/DDBJ whole genome shotgun (WGS) entry which is preliminary data.</text>
</comment>
<reference evidence="10 11" key="1">
    <citation type="submission" date="2024-06" db="EMBL/GenBank/DDBJ databases">
        <title>Genomic Encyclopedia of Type Strains, Phase IV (KMG-IV): sequencing the most valuable type-strain genomes for metagenomic binning, comparative biology and taxonomic classification.</title>
        <authorList>
            <person name="Goeker M."/>
        </authorList>
    </citation>
    <scope>NUCLEOTIDE SEQUENCE [LARGE SCALE GENOMIC DNA]</scope>
    <source>
        <strain evidence="10 11">DSM 29388</strain>
    </source>
</reference>
<comment type="subunit">
    <text evidence="7">Homodimer.</text>
</comment>
<evidence type="ECO:0000313" key="11">
    <source>
        <dbReference type="Proteomes" id="UP001549146"/>
    </source>
</evidence>
<feature type="active site" description="Proton acceptor" evidence="7">
    <location>
        <position position="68"/>
    </location>
</feature>
<feature type="binding site" evidence="7">
    <location>
        <position position="170"/>
    </location>
    <ligand>
        <name>substrate</name>
    </ligand>
</feature>
<feature type="binding site" evidence="7">
    <location>
        <begin position="7"/>
        <end position="12"/>
    </location>
    <ligand>
        <name>substrate</name>
    </ligand>
</feature>
<dbReference type="CDD" id="cd00515">
    <property type="entry name" value="HAM1"/>
    <property type="match status" value="1"/>
</dbReference>
<feature type="binding site" evidence="7">
    <location>
        <begin position="147"/>
        <end position="150"/>
    </location>
    <ligand>
        <name>substrate</name>
    </ligand>
</feature>
<evidence type="ECO:0000256" key="7">
    <source>
        <dbReference type="HAMAP-Rule" id="MF_01405"/>
    </source>
</evidence>
<keyword evidence="3 7" id="KW-0547">Nucleotide-binding</keyword>
<evidence type="ECO:0000256" key="6">
    <source>
        <dbReference type="ARBA" id="ARBA00023080"/>
    </source>
</evidence>
<sequence length="192" mass="21526">MDLIFASHNENKVKEIRAILPKWLTILSLNDIDFQQEIEETGSTLEENAQIKAETIFKRTGKNVFADDSGLFVDALNGAPGVFSARYAGTGNSQDNIEELLQELKNHSDRKAEFRAVFCVIWKGELSFLSGKVEGEILSESKGLEGFGYDPVFVPTGYSQTFAEMNPEEKNKISHRYHAVQKLINHLENLAS</sequence>
<proteinExistence type="inferred from homology"/>
<feature type="coiled-coil region" evidence="9">
    <location>
        <begin position="90"/>
        <end position="117"/>
    </location>
</feature>
<evidence type="ECO:0000313" key="10">
    <source>
        <dbReference type="EMBL" id="MET3732837.1"/>
    </source>
</evidence>
<dbReference type="InterPro" id="IPR020922">
    <property type="entry name" value="dITP/XTP_pyrophosphatase"/>
</dbReference>
<dbReference type="InterPro" id="IPR029001">
    <property type="entry name" value="ITPase-like_fam"/>
</dbReference>
<dbReference type="Gene3D" id="3.90.950.10">
    <property type="match status" value="1"/>
</dbReference>
<keyword evidence="2 7" id="KW-0479">Metal-binding</keyword>
<evidence type="ECO:0000256" key="8">
    <source>
        <dbReference type="RuleBase" id="RU003781"/>
    </source>
</evidence>
<comment type="similarity">
    <text evidence="1 7 8">Belongs to the HAM1 NTPase family.</text>
</comment>
<dbReference type="NCBIfam" id="TIGR00042">
    <property type="entry name" value="RdgB/HAM1 family non-canonical purine NTP pyrophosphatase"/>
    <property type="match status" value="1"/>
</dbReference>
<comment type="cofactor">
    <cofactor evidence="7">
        <name>Mg(2+)</name>
        <dbReference type="ChEBI" id="CHEBI:18420"/>
    </cofactor>
    <text evidence="7">Binds 1 Mg(2+) ion per subunit.</text>
</comment>
<dbReference type="InterPro" id="IPR002637">
    <property type="entry name" value="RdgB/HAM1"/>
</dbReference>
<keyword evidence="5 7" id="KW-0460">Magnesium</keyword>
<dbReference type="Proteomes" id="UP001549146">
    <property type="component" value="Unassembled WGS sequence"/>
</dbReference>
<feature type="binding site" evidence="7">
    <location>
        <position position="68"/>
    </location>
    <ligand>
        <name>Mg(2+)</name>
        <dbReference type="ChEBI" id="CHEBI:18420"/>
    </ligand>
</feature>
<dbReference type="RefSeq" id="WP_354510439.1">
    <property type="nucleotide sequence ID" value="NZ_JBEPMO010000020.1"/>
</dbReference>
<evidence type="ECO:0000256" key="3">
    <source>
        <dbReference type="ARBA" id="ARBA00022741"/>
    </source>
</evidence>
<name>A0ABV2LW99_9FLAO</name>
<comment type="catalytic activity">
    <reaction evidence="7">
        <text>dITP + H2O = dIMP + diphosphate + H(+)</text>
        <dbReference type="Rhea" id="RHEA:28342"/>
        <dbReference type="ChEBI" id="CHEBI:15377"/>
        <dbReference type="ChEBI" id="CHEBI:15378"/>
        <dbReference type="ChEBI" id="CHEBI:33019"/>
        <dbReference type="ChEBI" id="CHEBI:61194"/>
        <dbReference type="ChEBI" id="CHEBI:61382"/>
        <dbReference type="EC" id="3.6.1.66"/>
    </reaction>
</comment>
<accession>A0ABV2LW99</accession>
<dbReference type="HAMAP" id="MF_01405">
    <property type="entry name" value="Non_canon_purine_NTPase"/>
    <property type="match status" value="1"/>
</dbReference>
<keyword evidence="11" id="KW-1185">Reference proteome</keyword>
<evidence type="ECO:0000256" key="4">
    <source>
        <dbReference type="ARBA" id="ARBA00022801"/>
    </source>
</evidence>
<dbReference type="PANTHER" id="PTHR11067:SF9">
    <property type="entry name" value="INOSINE TRIPHOSPHATE PYROPHOSPHATASE"/>
    <property type="match status" value="1"/>
</dbReference>
<evidence type="ECO:0000256" key="1">
    <source>
        <dbReference type="ARBA" id="ARBA00008023"/>
    </source>
</evidence>
<feature type="binding site" evidence="7">
    <location>
        <begin position="175"/>
        <end position="176"/>
    </location>
    <ligand>
        <name>substrate</name>
    </ligand>
</feature>
<keyword evidence="4 7" id="KW-0378">Hydrolase</keyword>
<comment type="function">
    <text evidence="7">Pyrophosphatase that catalyzes the hydrolysis of nucleoside triphosphates to their monophosphate derivatives, with a high preference for the non-canonical purine nucleotides XTP (xanthosine triphosphate), dITP (deoxyinosine triphosphate) and ITP. Seems to function as a house-cleaning enzyme that removes non-canonical purine nucleotides from the nucleotide pool, thus preventing their incorporation into DNA/RNA and avoiding chromosomal lesions.</text>
</comment>
<dbReference type="PANTHER" id="PTHR11067">
    <property type="entry name" value="INOSINE TRIPHOSPHATE PYROPHOSPHATASE/HAM1 PROTEIN"/>
    <property type="match status" value="1"/>
</dbReference>
<gene>
    <name evidence="10" type="ORF">ABID46_002428</name>
</gene>
<protein>
    <recommendedName>
        <fullName evidence="7">dITP/XTP pyrophosphatase</fullName>
        <ecNumber evidence="7">3.6.1.66</ecNumber>
    </recommendedName>
    <alternativeName>
        <fullName evidence="7">Non-canonical purine NTP pyrophosphatase</fullName>
    </alternativeName>
    <alternativeName>
        <fullName evidence="7">Non-standard purine NTP pyrophosphatase</fullName>
    </alternativeName>
    <alternativeName>
        <fullName evidence="7">Nucleoside-triphosphate diphosphatase</fullName>
    </alternativeName>
    <alternativeName>
        <fullName evidence="7">Nucleoside-triphosphate pyrophosphatase</fullName>
        <shortName evidence="7">NTPase</shortName>
    </alternativeName>
</protein>
<dbReference type="EC" id="3.6.1.66" evidence="7"/>
<comment type="catalytic activity">
    <reaction evidence="7">
        <text>XTP + H2O = XMP + diphosphate + H(+)</text>
        <dbReference type="Rhea" id="RHEA:28610"/>
        <dbReference type="ChEBI" id="CHEBI:15377"/>
        <dbReference type="ChEBI" id="CHEBI:15378"/>
        <dbReference type="ChEBI" id="CHEBI:33019"/>
        <dbReference type="ChEBI" id="CHEBI:57464"/>
        <dbReference type="ChEBI" id="CHEBI:61314"/>
        <dbReference type="EC" id="3.6.1.66"/>
    </reaction>
</comment>
<evidence type="ECO:0000256" key="5">
    <source>
        <dbReference type="ARBA" id="ARBA00022842"/>
    </source>
</evidence>